<dbReference type="InterPro" id="IPR009057">
    <property type="entry name" value="Homeodomain-like_sf"/>
</dbReference>
<dbReference type="Pfam" id="PF25826">
    <property type="entry name" value="DUF7952"/>
    <property type="match status" value="1"/>
</dbReference>
<name>A0AAD3P2U6_NEPGR</name>
<evidence type="ECO:0000256" key="2">
    <source>
        <dbReference type="ARBA" id="ARBA00023015"/>
    </source>
</evidence>
<keyword evidence="3" id="KW-0804">Transcription</keyword>
<evidence type="ECO:0000256" key="4">
    <source>
        <dbReference type="ARBA" id="ARBA00023242"/>
    </source>
</evidence>
<evidence type="ECO:0000313" key="6">
    <source>
        <dbReference type="EMBL" id="GMG99729.1"/>
    </source>
</evidence>
<reference evidence="6" key="1">
    <citation type="submission" date="2023-05" db="EMBL/GenBank/DDBJ databases">
        <title>Nepenthes gracilis genome sequencing.</title>
        <authorList>
            <person name="Fukushima K."/>
        </authorList>
    </citation>
    <scope>NUCLEOTIDE SEQUENCE</scope>
    <source>
        <strain evidence="6">SING2019-196</strain>
    </source>
</reference>
<comment type="subcellular location">
    <subcellularLocation>
        <location evidence="1">Nucleus</location>
    </subcellularLocation>
</comment>
<keyword evidence="4" id="KW-0539">Nucleus</keyword>
<dbReference type="EMBL" id="BSYO01000001">
    <property type="protein sequence ID" value="GMG99729.1"/>
    <property type="molecule type" value="Genomic_DNA"/>
</dbReference>
<organism evidence="6 7">
    <name type="scientific">Nepenthes gracilis</name>
    <name type="common">Slender pitcher plant</name>
    <dbReference type="NCBI Taxonomy" id="150966"/>
    <lineage>
        <taxon>Eukaryota</taxon>
        <taxon>Viridiplantae</taxon>
        <taxon>Streptophyta</taxon>
        <taxon>Embryophyta</taxon>
        <taxon>Tracheophyta</taxon>
        <taxon>Spermatophyta</taxon>
        <taxon>Magnoliopsida</taxon>
        <taxon>eudicotyledons</taxon>
        <taxon>Gunneridae</taxon>
        <taxon>Pentapetalae</taxon>
        <taxon>Caryophyllales</taxon>
        <taxon>Nepenthaceae</taxon>
        <taxon>Nepenthes</taxon>
    </lineage>
</organism>
<keyword evidence="7" id="KW-1185">Reference proteome</keyword>
<gene>
    <name evidence="6" type="ORF">Nepgr_001569</name>
</gene>
<feature type="domain" description="DUF7952" evidence="5">
    <location>
        <begin position="106"/>
        <end position="179"/>
    </location>
</feature>
<protein>
    <recommendedName>
        <fullName evidence="5">DUF7952 domain-containing protein</fullName>
    </recommendedName>
</protein>
<keyword evidence="2" id="KW-0805">Transcription regulation</keyword>
<dbReference type="PANTHER" id="PTHR13859:SF11">
    <property type="entry name" value="GRUNGE, ISOFORM J"/>
    <property type="match status" value="1"/>
</dbReference>
<accession>A0AAD3P2U6</accession>
<dbReference type="PANTHER" id="PTHR13859">
    <property type="entry name" value="ATROPHIN-RELATED"/>
    <property type="match status" value="1"/>
</dbReference>
<dbReference type="GO" id="GO:0005634">
    <property type="term" value="C:nucleus"/>
    <property type="evidence" value="ECO:0007669"/>
    <property type="project" value="UniProtKB-SubCell"/>
</dbReference>
<sequence length="219" mass="25035">MLIQYLKSPFNSEITSDVSHSSLMGLPIPVAWVCNEANAIKDDKMEFHENLSGAVCMNGSLKSESIKTIPGATNKKDPEDSSVVLVDQMGTRNVDYPVPGLPADSWSDFEVDCFILGLYIFGKNLLQVKRLMDNKGTGQFLSLYYGKFYRSAGYYRWCHCEKMKIKSLYMDIGLLQDVGCKNFFLVCFPVSQNYPKILCRRSRKLLQREEFHWKNMPPL</sequence>
<evidence type="ECO:0000313" key="7">
    <source>
        <dbReference type="Proteomes" id="UP001279734"/>
    </source>
</evidence>
<dbReference type="InterPro" id="IPR057712">
    <property type="entry name" value="DUF7952"/>
</dbReference>
<evidence type="ECO:0000256" key="3">
    <source>
        <dbReference type="ARBA" id="ARBA00023163"/>
    </source>
</evidence>
<proteinExistence type="predicted"/>
<dbReference type="Proteomes" id="UP001279734">
    <property type="component" value="Unassembled WGS sequence"/>
</dbReference>
<dbReference type="AlphaFoldDB" id="A0AAD3P2U6"/>
<evidence type="ECO:0000259" key="5">
    <source>
        <dbReference type="Pfam" id="PF25826"/>
    </source>
</evidence>
<dbReference type="SUPFAM" id="SSF46689">
    <property type="entry name" value="Homeodomain-like"/>
    <property type="match status" value="1"/>
</dbReference>
<evidence type="ECO:0000256" key="1">
    <source>
        <dbReference type="ARBA" id="ARBA00004123"/>
    </source>
</evidence>
<comment type="caution">
    <text evidence="6">The sequence shown here is derived from an EMBL/GenBank/DDBJ whole genome shotgun (WGS) entry which is preliminary data.</text>
</comment>
<dbReference type="GO" id="GO:0003714">
    <property type="term" value="F:transcription corepressor activity"/>
    <property type="evidence" value="ECO:0007669"/>
    <property type="project" value="TreeGrafter"/>
</dbReference>